<reference evidence="3 4" key="1">
    <citation type="submission" date="2018-04" db="EMBL/GenBank/DDBJ databases">
        <title>WGS assembly of Panicum hallii var. hallii HAL2.</title>
        <authorList>
            <person name="Lovell J."/>
            <person name="Jenkins J."/>
            <person name="Lowry D."/>
            <person name="Mamidi S."/>
            <person name="Sreedasyam A."/>
            <person name="Weng X."/>
            <person name="Barry K."/>
            <person name="Bonette J."/>
            <person name="Campitelli B."/>
            <person name="Daum C."/>
            <person name="Gordon S."/>
            <person name="Gould B."/>
            <person name="Lipzen A."/>
            <person name="MacQueen A."/>
            <person name="Palacio-Mejia J."/>
            <person name="Plott C."/>
            <person name="Shakirov E."/>
            <person name="Shu S."/>
            <person name="Yoshinaga Y."/>
            <person name="Zane M."/>
            <person name="Rokhsar D."/>
            <person name="Grimwood J."/>
            <person name="Schmutz J."/>
            <person name="Juenger T."/>
        </authorList>
    </citation>
    <scope>NUCLEOTIDE SEQUENCE [LARGE SCALE GENOMIC DNA]</scope>
    <source>
        <strain evidence="4">cv. HAL2</strain>
    </source>
</reference>
<accession>A0A2T7DXB1</accession>
<dbReference type="Gramene" id="PUZ60209">
    <property type="protein sequence ID" value="PUZ60209"/>
    <property type="gene ID" value="GQ55_4G105900"/>
</dbReference>
<dbReference type="InterPro" id="IPR006566">
    <property type="entry name" value="FBD"/>
</dbReference>
<name>A0A2T7DXB1_9POAL</name>
<dbReference type="InterPro" id="IPR055302">
    <property type="entry name" value="F-box_dom-containing"/>
</dbReference>
<dbReference type="Proteomes" id="UP000244336">
    <property type="component" value="Chromosome 4"/>
</dbReference>
<keyword evidence="4" id="KW-1185">Reference proteome</keyword>
<feature type="domain" description="F-box/LRR-repeat protein 15/At3g58940/PEG3-like LRR" evidence="2">
    <location>
        <begin position="4"/>
        <end position="64"/>
    </location>
</feature>
<evidence type="ECO:0000313" key="3">
    <source>
        <dbReference type="EMBL" id="PUZ60209.1"/>
    </source>
</evidence>
<sequence length="147" mass="16883">MFSYLGVGIPGTAAWLHVVSLNAAVRLSAEFRCVRTLALEMAEPQVKPVAHFLRCFPCLEMLCVTSHMVVPQSMEILNYEMDIQTECLNYRLKTVVLKGYRGRKNELQLAMFLVRSARVLRVMKFLCENDCNPSWLANQYCWTIGHH</sequence>
<dbReference type="PANTHER" id="PTHR32141">
    <property type="match status" value="1"/>
</dbReference>
<dbReference type="Pfam" id="PF24758">
    <property type="entry name" value="LRR_At5g56370"/>
    <property type="match status" value="1"/>
</dbReference>
<feature type="domain" description="FBD" evidence="1">
    <location>
        <begin position="86"/>
        <end position="125"/>
    </location>
</feature>
<dbReference type="AlphaFoldDB" id="A0A2T7DXB1"/>
<evidence type="ECO:0000259" key="1">
    <source>
        <dbReference type="Pfam" id="PF08387"/>
    </source>
</evidence>
<dbReference type="EMBL" id="CM009752">
    <property type="protein sequence ID" value="PUZ60209.1"/>
    <property type="molecule type" value="Genomic_DNA"/>
</dbReference>
<protein>
    <submittedName>
        <fullName evidence="3">Uncharacterized protein</fullName>
    </submittedName>
</protein>
<evidence type="ECO:0000313" key="4">
    <source>
        <dbReference type="Proteomes" id="UP000244336"/>
    </source>
</evidence>
<dbReference type="InterPro" id="IPR055411">
    <property type="entry name" value="LRR_FXL15/At3g58940/PEG3-like"/>
</dbReference>
<dbReference type="PANTHER" id="PTHR32141:SF136">
    <property type="entry name" value="OS07G0287000 PROTEIN"/>
    <property type="match status" value="1"/>
</dbReference>
<dbReference type="OrthoDB" id="629808at2759"/>
<gene>
    <name evidence="3" type="ORF">GQ55_4G105900</name>
</gene>
<evidence type="ECO:0000259" key="2">
    <source>
        <dbReference type="Pfam" id="PF24758"/>
    </source>
</evidence>
<organism evidence="3 4">
    <name type="scientific">Panicum hallii var. hallii</name>
    <dbReference type="NCBI Taxonomy" id="1504633"/>
    <lineage>
        <taxon>Eukaryota</taxon>
        <taxon>Viridiplantae</taxon>
        <taxon>Streptophyta</taxon>
        <taxon>Embryophyta</taxon>
        <taxon>Tracheophyta</taxon>
        <taxon>Spermatophyta</taxon>
        <taxon>Magnoliopsida</taxon>
        <taxon>Liliopsida</taxon>
        <taxon>Poales</taxon>
        <taxon>Poaceae</taxon>
        <taxon>PACMAD clade</taxon>
        <taxon>Panicoideae</taxon>
        <taxon>Panicodae</taxon>
        <taxon>Paniceae</taxon>
        <taxon>Panicinae</taxon>
        <taxon>Panicum</taxon>
        <taxon>Panicum sect. Panicum</taxon>
    </lineage>
</organism>
<dbReference type="Pfam" id="PF08387">
    <property type="entry name" value="FBD"/>
    <property type="match status" value="1"/>
</dbReference>
<proteinExistence type="predicted"/>